<dbReference type="AlphaFoldDB" id="A0A2P2NS22"/>
<proteinExistence type="predicted"/>
<protein>
    <submittedName>
        <fullName evidence="1">Uncharacterized protein</fullName>
    </submittedName>
</protein>
<name>A0A2P2NS22_RHIMU</name>
<evidence type="ECO:0000313" key="1">
    <source>
        <dbReference type="EMBL" id="MBX45312.1"/>
    </source>
</evidence>
<reference evidence="1" key="1">
    <citation type="submission" date="2018-02" db="EMBL/GenBank/DDBJ databases">
        <title>Rhizophora mucronata_Transcriptome.</title>
        <authorList>
            <person name="Meera S.P."/>
            <person name="Sreeshan A."/>
            <person name="Augustine A."/>
        </authorList>
    </citation>
    <scope>NUCLEOTIDE SEQUENCE</scope>
    <source>
        <tissue evidence="1">Leaf</tissue>
    </source>
</reference>
<sequence>MYGIALVKQILFEIIVLIVGM</sequence>
<accession>A0A2P2NS22</accession>
<dbReference type="EMBL" id="GGEC01064828">
    <property type="protein sequence ID" value="MBX45312.1"/>
    <property type="molecule type" value="Transcribed_RNA"/>
</dbReference>
<organism evidence="1">
    <name type="scientific">Rhizophora mucronata</name>
    <name type="common">Asiatic mangrove</name>
    <dbReference type="NCBI Taxonomy" id="61149"/>
    <lineage>
        <taxon>Eukaryota</taxon>
        <taxon>Viridiplantae</taxon>
        <taxon>Streptophyta</taxon>
        <taxon>Embryophyta</taxon>
        <taxon>Tracheophyta</taxon>
        <taxon>Spermatophyta</taxon>
        <taxon>Magnoliopsida</taxon>
        <taxon>eudicotyledons</taxon>
        <taxon>Gunneridae</taxon>
        <taxon>Pentapetalae</taxon>
        <taxon>rosids</taxon>
        <taxon>fabids</taxon>
        <taxon>Malpighiales</taxon>
        <taxon>Rhizophoraceae</taxon>
        <taxon>Rhizophora</taxon>
    </lineage>
</organism>